<gene>
    <name evidence="5" type="ORF">ETD85_08335</name>
</gene>
<name>A0A5S4HEL1_9ACTN</name>
<evidence type="ECO:0000259" key="4">
    <source>
        <dbReference type="PROSITE" id="PS50949"/>
    </source>
</evidence>
<dbReference type="EMBL" id="VCKX01000017">
    <property type="protein sequence ID" value="TMR37340.1"/>
    <property type="molecule type" value="Genomic_DNA"/>
</dbReference>
<accession>A0A5S4HEL1</accession>
<dbReference type="Gene3D" id="1.10.10.10">
    <property type="entry name" value="Winged helix-like DNA-binding domain superfamily/Winged helix DNA-binding domain"/>
    <property type="match status" value="1"/>
</dbReference>
<evidence type="ECO:0000313" key="6">
    <source>
        <dbReference type="Proteomes" id="UP000306628"/>
    </source>
</evidence>
<dbReference type="InterPro" id="IPR028978">
    <property type="entry name" value="Chorismate_lyase_/UTRA_dom_sf"/>
</dbReference>
<keyword evidence="6" id="KW-1185">Reference proteome</keyword>
<dbReference type="Pfam" id="PF07702">
    <property type="entry name" value="UTRA"/>
    <property type="match status" value="1"/>
</dbReference>
<evidence type="ECO:0000256" key="2">
    <source>
        <dbReference type="ARBA" id="ARBA00023125"/>
    </source>
</evidence>
<dbReference type="OrthoDB" id="120836at2"/>
<dbReference type="InterPro" id="IPR036390">
    <property type="entry name" value="WH_DNA-bd_sf"/>
</dbReference>
<dbReference type="InterPro" id="IPR000524">
    <property type="entry name" value="Tscrpt_reg_HTH_GntR"/>
</dbReference>
<dbReference type="PANTHER" id="PTHR44846">
    <property type="entry name" value="MANNOSYL-D-GLYCERATE TRANSPORT/METABOLISM SYSTEM REPRESSOR MNGR-RELATED"/>
    <property type="match status" value="1"/>
</dbReference>
<dbReference type="GO" id="GO:0003700">
    <property type="term" value="F:DNA-binding transcription factor activity"/>
    <property type="evidence" value="ECO:0007669"/>
    <property type="project" value="InterPro"/>
</dbReference>
<protein>
    <submittedName>
        <fullName evidence="5">GntR family transcriptional regulator</fullName>
    </submittedName>
</protein>
<feature type="domain" description="HTH gntR-type" evidence="4">
    <location>
        <begin position="12"/>
        <end position="80"/>
    </location>
</feature>
<evidence type="ECO:0000256" key="3">
    <source>
        <dbReference type="ARBA" id="ARBA00023163"/>
    </source>
</evidence>
<reference evidence="5 6" key="1">
    <citation type="submission" date="2019-05" db="EMBL/GenBank/DDBJ databases">
        <title>Draft genome sequence of Nonomuraea zeae DSM 100528.</title>
        <authorList>
            <person name="Saricaoglu S."/>
            <person name="Isik K."/>
        </authorList>
    </citation>
    <scope>NUCLEOTIDE SEQUENCE [LARGE SCALE GENOMIC DNA]</scope>
    <source>
        <strain evidence="5 6">DSM 100528</strain>
    </source>
</reference>
<dbReference type="RefSeq" id="WP_138689021.1">
    <property type="nucleotide sequence ID" value="NZ_JBHSAZ010000002.1"/>
</dbReference>
<dbReference type="GO" id="GO:0045892">
    <property type="term" value="P:negative regulation of DNA-templated transcription"/>
    <property type="evidence" value="ECO:0007669"/>
    <property type="project" value="TreeGrafter"/>
</dbReference>
<evidence type="ECO:0000256" key="1">
    <source>
        <dbReference type="ARBA" id="ARBA00023015"/>
    </source>
</evidence>
<dbReference type="SUPFAM" id="SSF46785">
    <property type="entry name" value="Winged helix' DNA-binding domain"/>
    <property type="match status" value="1"/>
</dbReference>
<dbReference type="SMART" id="SM00345">
    <property type="entry name" value="HTH_GNTR"/>
    <property type="match status" value="1"/>
</dbReference>
<dbReference type="Gene3D" id="3.40.1410.10">
    <property type="entry name" value="Chorismate lyase-like"/>
    <property type="match status" value="1"/>
</dbReference>
<dbReference type="GO" id="GO:0003677">
    <property type="term" value="F:DNA binding"/>
    <property type="evidence" value="ECO:0007669"/>
    <property type="project" value="UniProtKB-KW"/>
</dbReference>
<dbReference type="CDD" id="cd07377">
    <property type="entry name" value="WHTH_GntR"/>
    <property type="match status" value="1"/>
</dbReference>
<organism evidence="5 6">
    <name type="scientific">Nonomuraea zeae</name>
    <dbReference type="NCBI Taxonomy" id="1642303"/>
    <lineage>
        <taxon>Bacteria</taxon>
        <taxon>Bacillati</taxon>
        <taxon>Actinomycetota</taxon>
        <taxon>Actinomycetes</taxon>
        <taxon>Streptosporangiales</taxon>
        <taxon>Streptosporangiaceae</taxon>
        <taxon>Nonomuraea</taxon>
    </lineage>
</organism>
<dbReference type="SUPFAM" id="SSF64288">
    <property type="entry name" value="Chorismate lyase-like"/>
    <property type="match status" value="1"/>
</dbReference>
<evidence type="ECO:0000313" key="5">
    <source>
        <dbReference type="EMBL" id="TMR37340.1"/>
    </source>
</evidence>
<dbReference type="PROSITE" id="PS50949">
    <property type="entry name" value="HTH_GNTR"/>
    <property type="match status" value="1"/>
</dbReference>
<keyword evidence="2" id="KW-0238">DNA-binding</keyword>
<sequence>MPSQRRRDTLRGDVSARIAEDLRQAILSGEYAEGDRLPSTSELMEQEQVSSLSVRHAYQALIGEGLVVAVPKKGFYVRESLCMTWHMTKWQDPQRLENVQTDGWTADVEAAGYSHRQTISVSILPGSHMVAGTPVAERLGIPENERVVVRSRVRYIGPGPGEPANEPESLADSYYAYNCVKDTRIMEPESVNTAQVLADLGCPMRDHFDELTPRIASRQETERLQLSGVMAVLEVVRTTLTTSGKPVLVLHQIRPGNGSKYIYQVGYGDG</sequence>
<keyword evidence="1" id="KW-0805">Transcription regulation</keyword>
<proteinExistence type="predicted"/>
<dbReference type="InterPro" id="IPR050679">
    <property type="entry name" value="Bact_HTH_transcr_reg"/>
</dbReference>
<dbReference type="Proteomes" id="UP000306628">
    <property type="component" value="Unassembled WGS sequence"/>
</dbReference>
<comment type="caution">
    <text evidence="5">The sequence shown here is derived from an EMBL/GenBank/DDBJ whole genome shotgun (WGS) entry which is preliminary data.</text>
</comment>
<dbReference type="InterPro" id="IPR011663">
    <property type="entry name" value="UTRA"/>
</dbReference>
<keyword evidence="3" id="KW-0804">Transcription</keyword>
<dbReference type="AlphaFoldDB" id="A0A5S4HEL1"/>
<dbReference type="PANTHER" id="PTHR44846:SF17">
    <property type="entry name" value="GNTR-FAMILY TRANSCRIPTIONAL REGULATOR"/>
    <property type="match status" value="1"/>
</dbReference>
<dbReference type="SMART" id="SM00866">
    <property type="entry name" value="UTRA"/>
    <property type="match status" value="1"/>
</dbReference>
<dbReference type="Pfam" id="PF00392">
    <property type="entry name" value="GntR"/>
    <property type="match status" value="1"/>
</dbReference>
<dbReference type="InterPro" id="IPR036388">
    <property type="entry name" value="WH-like_DNA-bd_sf"/>
</dbReference>